<evidence type="ECO:0000313" key="2">
    <source>
        <dbReference type="Ensembl" id="ENSPMRP00000015254.1"/>
    </source>
</evidence>
<feature type="transmembrane region" description="Helical" evidence="1">
    <location>
        <begin position="29"/>
        <end position="50"/>
    </location>
</feature>
<dbReference type="GeneTree" id="ENSGT01090000260321"/>
<keyword evidence="1" id="KW-1133">Transmembrane helix</keyword>
<dbReference type="Proteomes" id="UP000472272">
    <property type="component" value="Chromosome 7"/>
</dbReference>
<organism evidence="2 3">
    <name type="scientific">Podarcis muralis</name>
    <name type="common">Wall lizard</name>
    <name type="synonym">Lacerta muralis</name>
    <dbReference type="NCBI Taxonomy" id="64176"/>
    <lineage>
        <taxon>Eukaryota</taxon>
        <taxon>Metazoa</taxon>
        <taxon>Chordata</taxon>
        <taxon>Craniata</taxon>
        <taxon>Vertebrata</taxon>
        <taxon>Euteleostomi</taxon>
        <taxon>Lepidosauria</taxon>
        <taxon>Squamata</taxon>
        <taxon>Bifurcata</taxon>
        <taxon>Unidentata</taxon>
        <taxon>Episquamata</taxon>
        <taxon>Laterata</taxon>
        <taxon>Lacertibaenia</taxon>
        <taxon>Lacertidae</taxon>
        <taxon>Podarcis</taxon>
    </lineage>
</organism>
<reference evidence="2 3" key="1">
    <citation type="journal article" date="2019" name="Proc. Natl. Acad. Sci. U.S.A.">
        <title>Regulatory changes in pterin and carotenoid genes underlie balanced color polymorphisms in the wall lizard.</title>
        <authorList>
            <person name="Andrade P."/>
            <person name="Pinho C."/>
            <person name="Perez I de Lanuza G."/>
            <person name="Afonso S."/>
            <person name="Brejcha J."/>
            <person name="Rubin C.J."/>
            <person name="Wallerman O."/>
            <person name="Pereira P."/>
            <person name="Sabatino S.J."/>
            <person name="Bellati A."/>
            <person name="Pellitteri-Rosa D."/>
            <person name="Bosakova Z."/>
            <person name="Bunikis I."/>
            <person name="Carretero M.A."/>
            <person name="Feiner N."/>
            <person name="Marsik P."/>
            <person name="Pauperio F."/>
            <person name="Salvi D."/>
            <person name="Soler L."/>
            <person name="While G.M."/>
            <person name="Uller T."/>
            <person name="Font E."/>
            <person name="Andersson L."/>
            <person name="Carneiro M."/>
        </authorList>
    </citation>
    <scope>NUCLEOTIDE SEQUENCE</scope>
</reference>
<protein>
    <submittedName>
        <fullName evidence="2">Uncharacterized protein</fullName>
    </submittedName>
</protein>
<proteinExistence type="predicted"/>
<evidence type="ECO:0000313" key="3">
    <source>
        <dbReference type="Proteomes" id="UP000472272"/>
    </source>
</evidence>
<dbReference type="Ensembl" id="ENSPMRT00000016297.1">
    <property type="protein sequence ID" value="ENSPMRP00000015254.1"/>
    <property type="gene ID" value="ENSPMRG00000010173.1"/>
</dbReference>
<keyword evidence="3" id="KW-1185">Reference proteome</keyword>
<dbReference type="AlphaFoldDB" id="A0A670IUS0"/>
<reference evidence="2" key="3">
    <citation type="submission" date="2025-09" db="UniProtKB">
        <authorList>
            <consortium name="Ensembl"/>
        </authorList>
    </citation>
    <scope>IDENTIFICATION</scope>
</reference>
<name>A0A670IUS0_PODMU</name>
<keyword evidence="1" id="KW-0812">Transmembrane</keyword>
<sequence>HLWAETASVLGTPGLGHKYCKSEFGVDSFVVYSIYAPVLFFVFLQTSLFAHSSRNIIMSVIFSYKGYNWPGLFWVVGVKSDEFICVVLVESIDLDGVLKGVSQEKHLHLGIEGRK</sequence>
<accession>A0A670IUS0</accession>
<keyword evidence="1" id="KW-0472">Membrane</keyword>
<evidence type="ECO:0000256" key="1">
    <source>
        <dbReference type="SAM" id="Phobius"/>
    </source>
</evidence>
<reference evidence="2" key="2">
    <citation type="submission" date="2025-08" db="UniProtKB">
        <authorList>
            <consortium name="Ensembl"/>
        </authorList>
    </citation>
    <scope>IDENTIFICATION</scope>
</reference>